<dbReference type="SMART" id="SM00382">
    <property type="entry name" value="AAA"/>
    <property type="match status" value="1"/>
</dbReference>
<dbReference type="InterPro" id="IPR003439">
    <property type="entry name" value="ABC_transporter-like_ATP-bd"/>
</dbReference>
<dbReference type="GO" id="GO:0043190">
    <property type="term" value="C:ATP-binding cassette (ABC) transporter complex"/>
    <property type="evidence" value="ECO:0007669"/>
    <property type="project" value="TreeGrafter"/>
</dbReference>
<keyword evidence="4 7" id="KW-0067">ATP-binding</keyword>
<evidence type="ECO:0000313" key="8">
    <source>
        <dbReference type="Proteomes" id="UP000199039"/>
    </source>
</evidence>
<dbReference type="GO" id="GO:0016887">
    <property type="term" value="F:ATP hydrolysis activity"/>
    <property type="evidence" value="ECO:0007669"/>
    <property type="project" value="InterPro"/>
</dbReference>
<protein>
    <submittedName>
        <fullName evidence="7">Biotin transport system ATP-binding protein</fullName>
    </submittedName>
</protein>
<dbReference type="PANTHER" id="PTHR43553">
    <property type="entry name" value="HEAVY METAL TRANSPORTER"/>
    <property type="match status" value="1"/>
</dbReference>
<feature type="domain" description="ABC transporter" evidence="6">
    <location>
        <begin position="28"/>
        <end position="256"/>
    </location>
</feature>
<dbReference type="InterPro" id="IPR050095">
    <property type="entry name" value="ECF_ABC_transporter_ATP-bd"/>
</dbReference>
<proteinExistence type="inferred from homology"/>
<dbReference type="CDD" id="cd03225">
    <property type="entry name" value="ABC_cobalt_CbiO_domain1"/>
    <property type="match status" value="1"/>
</dbReference>
<organism evidence="7 8">
    <name type="scientific">Sanguibacter gelidistatuariae</name>
    <dbReference type="NCBI Taxonomy" id="1814289"/>
    <lineage>
        <taxon>Bacteria</taxon>
        <taxon>Bacillati</taxon>
        <taxon>Actinomycetota</taxon>
        <taxon>Actinomycetes</taxon>
        <taxon>Micrococcales</taxon>
        <taxon>Sanguibacteraceae</taxon>
        <taxon>Sanguibacter</taxon>
    </lineage>
</organism>
<evidence type="ECO:0000313" key="7">
    <source>
        <dbReference type="EMBL" id="SDD31322.1"/>
    </source>
</evidence>
<feature type="chain" id="PRO_5039090995" evidence="5">
    <location>
        <begin position="18"/>
        <end position="261"/>
    </location>
</feature>
<reference evidence="7 8" key="1">
    <citation type="submission" date="2016-09" db="EMBL/GenBank/DDBJ databases">
        <authorList>
            <person name="Capua I."/>
            <person name="De Benedictis P."/>
            <person name="Joannis T."/>
            <person name="Lombin L.H."/>
            <person name="Cattoli G."/>
        </authorList>
    </citation>
    <scope>NUCLEOTIDE SEQUENCE [LARGE SCALE GENOMIC DNA]</scope>
    <source>
        <strain evidence="7 8">ISLP-3</strain>
    </source>
</reference>
<dbReference type="SUPFAM" id="SSF52540">
    <property type="entry name" value="P-loop containing nucleoside triphosphate hydrolases"/>
    <property type="match status" value="1"/>
</dbReference>
<evidence type="ECO:0000256" key="3">
    <source>
        <dbReference type="ARBA" id="ARBA00022741"/>
    </source>
</evidence>
<dbReference type="AlphaFoldDB" id="A0A1G6TQ65"/>
<dbReference type="STRING" id="1814289.SAMN05216410_3167"/>
<keyword evidence="3" id="KW-0547">Nucleotide-binding</keyword>
<dbReference type="GO" id="GO:0005524">
    <property type="term" value="F:ATP binding"/>
    <property type="evidence" value="ECO:0007669"/>
    <property type="project" value="UniProtKB-KW"/>
</dbReference>
<gene>
    <name evidence="7" type="ORF">SAMN05216410_3167</name>
</gene>
<sequence length="261" mass="27709">MIEFLAAHVAVAAPAGAAPTTAPPAAHAGAATVTPTALSGEVTILEPTTVTLTERRVAVIGANGSGKSTFARLINGLVLPTSGYVRVNGLDSHDDGRAVRRQVGFVFSDADAQLVMPTPLEDVTLSLRRLRLGRRERADRAREILDRFALTHLADVSVHALSGGQKQLLALAGVLATEPAVLVCDEPTTLLDLRWRTRVNDLLAGLDQQLLHVTHDLEAAARADRVLVIDRAHVVFDGDPASAVAHYRELMTGQAQAPDEP</sequence>
<keyword evidence="5" id="KW-0732">Signal</keyword>
<keyword evidence="2" id="KW-0813">Transport</keyword>
<evidence type="ECO:0000256" key="4">
    <source>
        <dbReference type="ARBA" id="ARBA00022840"/>
    </source>
</evidence>
<dbReference type="RefSeq" id="WP_093184900.1">
    <property type="nucleotide sequence ID" value="NZ_FMYH01000006.1"/>
</dbReference>
<dbReference type="InterPro" id="IPR017871">
    <property type="entry name" value="ABC_transporter-like_CS"/>
</dbReference>
<dbReference type="Proteomes" id="UP000199039">
    <property type="component" value="Unassembled WGS sequence"/>
</dbReference>
<feature type="signal peptide" evidence="5">
    <location>
        <begin position="1"/>
        <end position="17"/>
    </location>
</feature>
<name>A0A1G6TQ65_9MICO</name>
<dbReference type="PROSITE" id="PS50893">
    <property type="entry name" value="ABC_TRANSPORTER_2"/>
    <property type="match status" value="1"/>
</dbReference>
<dbReference type="GO" id="GO:0042626">
    <property type="term" value="F:ATPase-coupled transmembrane transporter activity"/>
    <property type="evidence" value="ECO:0007669"/>
    <property type="project" value="TreeGrafter"/>
</dbReference>
<evidence type="ECO:0000256" key="5">
    <source>
        <dbReference type="SAM" id="SignalP"/>
    </source>
</evidence>
<dbReference type="Pfam" id="PF00005">
    <property type="entry name" value="ABC_tran"/>
    <property type="match status" value="1"/>
</dbReference>
<dbReference type="PANTHER" id="PTHR43553:SF24">
    <property type="entry name" value="ENERGY-COUPLING FACTOR TRANSPORTER ATP-BINDING PROTEIN ECFA1"/>
    <property type="match status" value="1"/>
</dbReference>
<evidence type="ECO:0000256" key="2">
    <source>
        <dbReference type="ARBA" id="ARBA00022448"/>
    </source>
</evidence>
<evidence type="ECO:0000259" key="6">
    <source>
        <dbReference type="PROSITE" id="PS50893"/>
    </source>
</evidence>
<accession>A0A1G6TQ65</accession>
<dbReference type="InterPro" id="IPR003593">
    <property type="entry name" value="AAA+_ATPase"/>
</dbReference>
<comment type="similarity">
    <text evidence="1">Belongs to the ABC transporter superfamily.</text>
</comment>
<dbReference type="InterPro" id="IPR027417">
    <property type="entry name" value="P-loop_NTPase"/>
</dbReference>
<dbReference type="PROSITE" id="PS00211">
    <property type="entry name" value="ABC_TRANSPORTER_1"/>
    <property type="match status" value="1"/>
</dbReference>
<keyword evidence="8" id="KW-1185">Reference proteome</keyword>
<dbReference type="InterPro" id="IPR015856">
    <property type="entry name" value="ABC_transpr_CbiO/EcfA_su"/>
</dbReference>
<dbReference type="Gene3D" id="3.40.50.300">
    <property type="entry name" value="P-loop containing nucleotide triphosphate hydrolases"/>
    <property type="match status" value="1"/>
</dbReference>
<evidence type="ECO:0000256" key="1">
    <source>
        <dbReference type="ARBA" id="ARBA00005417"/>
    </source>
</evidence>
<dbReference type="EMBL" id="FMYH01000006">
    <property type="protein sequence ID" value="SDD31322.1"/>
    <property type="molecule type" value="Genomic_DNA"/>
</dbReference>
<dbReference type="OrthoDB" id="9806471at2"/>